<sequence length="34" mass="4000">MKKRNISGESTIADMEENVWYITIRYITRIRPGG</sequence>
<gene>
    <name evidence="1" type="ORF">J2S00_001324</name>
</gene>
<proteinExistence type="predicted"/>
<evidence type="ECO:0000313" key="1">
    <source>
        <dbReference type="EMBL" id="MDQ0338538.1"/>
    </source>
</evidence>
<evidence type="ECO:0000313" key="2">
    <source>
        <dbReference type="Proteomes" id="UP001232445"/>
    </source>
</evidence>
<reference evidence="1 2" key="1">
    <citation type="submission" date="2023-07" db="EMBL/GenBank/DDBJ databases">
        <title>Genomic Encyclopedia of Type Strains, Phase IV (KMG-IV): sequencing the most valuable type-strain genomes for metagenomic binning, comparative biology and taxonomic classification.</title>
        <authorList>
            <person name="Goeker M."/>
        </authorList>
    </citation>
    <scope>NUCLEOTIDE SEQUENCE [LARGE SCALE GENOMIC DNA]</scope>
    <source>
        <strain evidence="1 2">DSM 17740</strain>
    </source>
</reference>
<accession>A0ABU0CR39</accession>
<dbReference type="EMBL" id="JAUSUQ010000004">
    <property type="protein sequence ID" value="MDQ0338538.1"/>
    <property type="molecule type" value="Genomic_DNA"/>
</dbReference>
<keyword evidence="2" id="KW-1185">Reference proteome</keyword>
<organism evidence="1 2">
    <name type="scientific">Caldalkalibacillus uzonensis</name>
    <dbReference type="NCBI Taxonomy" id="353224"/>
    <lineage>
        <taxon>Bacteria</taxon>
        <taxon>Bacillati</taxon>
        <taxon>Bacillota</taxon>
        <taxon>Bacilli</taxon>
        <taxon>Bacillales</taxon>
        <taxon>Bacillaceae</taxon>
        <taxon>Caldalkalibacillus</taxon>
    </lineage>
</organism>
<name>A0ABU0CR39_9BACI</name>
<comment type="caution">
    <text evidence="1">The sequence shown here is derived from an EMBL/GenBank/DDBJ whole genome shotgun (WGS) entry which is preliminary data.</text>
</comment>
<dbReference type="Proteomes" id="UP001232445">
    <property type="component" value="Unassembled WGS sequence"/>
</dbReference>
<protein>
    <submittedName>
        <fullName evidence="1">Uncharacterized protein</fullName>
    </submittedName>
</protein>